<dbReference type="Proteomes" id="UP000753196">
    <property type="component" value="Unassembled WGS sequence"/>
</dbReference>
<accession>A0A932R1X8</accession>
<evidence type="ECO:0000313" key="3">
    <source>
        <dbReference type="Proteomes" id="UP000753196"/>
    </source>
</evidence>
<keyword evidence="1" id="KW-0732">Signal</keyword>
<name>A0A932R1X8_9BACT</name>
<feature type="chain" id="PRO_5036705170" evidence="1">
    <location>
        <begin position="27"/>
        <end position="151"/>
    </location>
</feature>
<dbReference type="EMBL" id="JACQCR010000052">
    <property type="protein sequence ID" value="MBI3631131.1"/>
    <property type="molecule type" value="Genomic_DNA"/>
</dbReference>
<proteinExistence type="predicted"/>
<protein>
    <submittedName>
        <fullName evidence="2">Uncharacterized protein</fullName>
    </submittedName>
</protein>
<reference evidence="2" key="1">
    <citation type="submission" date="2020-07" db="EMBL/GenBank/DDBJ databases">
        <title>Huge and variable diversity of episymbiotic CPR bacteria and DPANN archaea in groundwater ecosystems.</title>
        <authorList>
            <person name="He C.Y."/>
            <person name="Keren R."/>
            <person name="Whittaker M."/>
            <person name="Farag I.F."/>
            <person name="Doudna J."/>
            <person name="Cate J.H.D."/>
            <person name="Banfield J.F."/>
        </authorList>
    </citation>
    <scope>NUCLEOTIDE SEQUENCE</scope>
    <source>
        <strain evidence="2">NC_groundwater_973_Pr1_S-0.2um_54_13</strain>
    </source>
</reference>
<sequence length="151" mass="16854">MLRRVSVGCIVATLLAASSLATRASAWEPLGYPYSTWGEISRSEIEGLKLDGYGEQGIDVLRIPNSRLILNFFSGLRFTESDRHEDVWNNKIAPTIGTKLKVPIALPAGHWGQLDIGIRGERVFHHASHAHDTLEMIVFARWGFGGDWKKK</sequence>
<dbReference type="AlphaFoldDB" id="A0A932R1X8"/>
<feature type="signal peptide" evidence="1">
    <location>
        <begin position="1"/>
        <end position="26"/>
    </location>
</feature>
<gene>
    <name evidence="2" type="ORF">HY221_02230</name>
</gene>
<comment type="caution">
    <text evidence="2">The sequence shown here is derived from an EMBL/GenBank/DDBJ whole genome shotgun (WGS) entry which is preliminary data.</text>
</comment>
<evidence type="ECO:0000256" key="1">
    <source>
        <dbReference type="SAM" id="SignalP"/>
    </source>
</evidence>
<evidence type="ECO:0000313" key="2">
    <source>
        <dbReference type="EMBL" id="MBI3631131.1"/>
    </source>
</evidence>
<organism evidence="2 3">
    <name type="scientific">Candidatus Sungiibacteriota bacterium</name>
    <dbReference type="NCBI Taxonomy" id="2750080"/>
    <lineage>
        <taxon>Bacteria</taxon>
        <taxon>Candidatus Sungiibacteriota</taxon>
    </lineage>
</organism>